<sequence length="170" mass="18067">MVFDLANAEIAIAQTKFGSTAKEDIIPFASYGANTPESTGVRPSHSGSGSGGGSSADDSDDNNYGNNGYGNYSDGEYTSSLQHSVKLGIGLGVGLFCLLVMCLSIWAVRRCRRIRKAEKELSEKQADVEQVPDILASTRDGNNVAKEGSLPQQPTNAVTRDTSHPHDESN</sequence>
<accession>A0AA37LDP8</accession>
<feature type="compositionally biased region" description="Polar residues" evidence="1">
    <location>
        <begin position="150"/>
        <end position="160"/>
    </location>
</feature>
<comment type="caution">
    <text evidence="3">The sequence shown here is derived from an EMBL/GenBank/DDBJ whole genome shotgun (WGS) entry which is preliminary data.</text>
</comment>
<organism evidence="3 4">
    <name type="scientific">Colletotrichum spaethianum</name>
    <dbReference type="NCBI Taxonomy" id="700344"/>
    <lineage>
        <taxon>Eukaryota</taxon>
        <taxon>Fungi</taxon>
        <taxon>Dikarya</taxon>
        <taxon>Ascomycota</taxon>
        <taxon>Pezizomycotina</taxon>
        <taxon>Sordariomycetes</taxon>
        <taxon>Hypocreomycetidae</taxon>
        <taxon>Glomerellales</taxon>
        <taxon>Glomerellaceae</taxon>
        <taxon>Colletotrichum</taxon>
        <taxon>Colletotrichum spaethianum species complex</taxon>
    </lineage>
</organism>
<dbReference type="AlphaFoldDB" id="A0AA37LDP8"/>
<evidence type="ECO:0000256" key="1">
    <source>
        <dbReference type="SAM" id="MobiDB-lite"/>
    </source>
</evidence>
<feature type="region of interest" description="Disordered" evidence="1">
    <location>
        <begin position="36"/>
        <end position="68"/>
    </location>
</feature>
<dbReference type="Proteomes" id="UP001055115">
    <property type="component" value="Unassembled WGS sequence"/>
</dbReference>
<proteinExistence type="predicted"/>
<feature type="compositionally biased region" description="Basic and acidic residues" evidence="1">
    <location>
        <begin position="118"/>
        <end position="127"/>
    </location>
</feature>
<keyword evidence="2" id="KW-1133">Transmembrane helix</keyword>
<evidence type="ECO:0000256" key="2">
    <source>
        <dbReference type="SAM" id="Phobius"/>
    </source>
</evidence>
<keyword evidence="4" id="KW-1185">Reference proteome</keyword>
<gene>
    <name evidence="3" type="ORF">ColSpa_06788</name>
</gene>
<keyword evidence="2" id="KW-0472">Membrane</keyword>
<keyword evidence="2" id="KW-0812">Transmembrane</keyword>
<dbReference type="GeneID" id="73327590"/>
<evidence type="ECO:0000313" key="4">
    <source>
        <dbReference type="Proteomes" id="UP001055115"/>
    </source>
</evidence>
<protein>
    <submittedName>
        <fullName evidence="3">Uncharacterized protein</fullName>
    </submittedName>
</protein>
<feature type="transmembrane region" description="Helical" evidence="2">
    <location>
        <begin position="87"/>
        <end position="108"/>
    </location>
</feature>
<evidence type="ECO:0000313" key="3">
    <source>
        <dbReference type="EMBL" id="GKT46607.1"/>
    </source>
</evidence>
<dbReference type="RefSeq" id="XP_049128957.1">
    <property type="nucleotide sequence ID" value="XM_049273000.1"/>
</dbReference>
<name>A0AA37LDP8_9PEZI</name>
<dbReference type="EMBL" id="BQXU01000016">
    <property type="protein sequence ID" value="GKT46607.1"/>
    <property type="molecule type" value="Genomic_DNA"/>
</dbReference>
<feature type="compositionally biased region" description="Basic and acidic residues" evidence="1">
    <location>
        <begin position="161"/>
        <end position="170"/>
    </location>
</feature>
<reference evidence="3 4" key="1">
    <citation type="submission" date="2022-03" db="EMBL/GenBank/DDBJ databases">
        <title>Genome data of Colletotrichum spp.</title>
        <authorList>
            <person name="Utami Y.D."/>
            <person name="Hiruma K."/>
        </authorList>
    </citation>
    <scope>NUCLEOTIDE SEQUENCE [LARGE SCALE GENOMIC DNA]</scope>
    <source>
        <strain evidence="3 4">MAFF 239500</strain>
    </source>
</reference>
<feature type="region of interest" description="Disordered" evidence="1">
    <location>
        <begin position="118"/>
        <end position="170"/>
    </location>
</feature>